<accession>A0A099NYW8</accession>
<proteinExistence type="inferred from homology"/>
<dbReference type="PROSITE" id="PS51192">
    <property type="entry name" value="HELICASE_ATP_BIND_1"/>
    <property type="match status" value="1"/>
</dbReference>
<gene>
    <name evidence="7" type="ORF">JL09_g3627</name>
</gene>
<comment type="function">
    <text evidence="5">RNA helicase.</text>
</comment>
<evidence type="ECO:0000256" key="3">
    <source>
        <dbReference type="ARBA" id="ARBA00022806"/>
    </source>
</evidence>
<sequence length="732" mass="82893">MKRKSKIKSKHLSLRYLRFSELSATTLRGSYNCFFTQKRHFASKFNSDDALLKSILSEERDSDLPEVQAKDHDINVSYRRASPVEKNQSAHEGNDAPISGNLSIGPKYWKSKYRKSYRKVEKGLTGALKGYIDENMHLIESYNKNHKLSLSKRVRVNIDKELTWFDVVPARSLCEALLRYLSKRNSGMKSIALTQFQQRFFALMSGNSSIVAKGPSGSGRSLTLLTSALSLRRPKSKRPGINSLLIVKSNALVFQYESIIKEIVSEMRGADKMNIKKIAQFLYRGTPEEERQQEEDLENLQTPHILVTTPQRLLDILSSHGMDFVKIHNLSYIGVDDFTSMIDEELYLESSVKAPVVTLLDFVMKLQDLKKKQKDLNPQVVLIADDSSSENLISNLKEYTKWIDWKFFAPVGNFKEDNEIPFYKYVGKDAAVSTVLVSPRFTEESEKSGKFKVSLHDMRPYEYGASPKQWIDTLNKNSYGDAETYKKYRNSKWSSVPTSVKKGELEILCAGLGKLLKKKTTEAWMKDGKSALVVHPDEYNSKYVAEVLSGKTGKKVRTFDIRNDSLRFSEMACKDSDSEILVLNVSSLIGLTLPGLDTIFVLGVNTIKSVHHLSTIIGRTRLQNGLVPDKEYTLFSQVSQSSTETRPRSRTFILCSVLPYGSLDPFDRNFLERAFITNGLIRQLPAVGVQEIWNEDLQKEYDSAINGPFEDQYSNGTTVFGGLKISGSITDQ</sequence>
<dbReference type="VEuPathDB" id="FungiDB:C5L36_0C07050"/>
<dbReference type="InterPro" id="IPR027417">
    <property type="entry name" value="P-loop_NTPase"/>
</dbReference>
<dbReference type="Pfam" id="PF00270">
    <property type="entry name" value="DEAD"/>
    <property type="match status" value="1"/>
</dbReference>
<evidence type="ECO:0000256" key="1">
    <source>
        <dbReference type="ARBA" id="ARBA00022741"/>
    </source>
</evidence>
<feature type="domain" description="Helicase ATP-binding" evidence="6">
    <location>
        <begin position="201"/>
        <end position="370"/>
    </location>
</feature>
<dbReference type="EMBL" id="JQFK01000041">
    <property type="protein sequence ID" value="KGK37234.1"/>
    <property type="molecule type" value="Genomic_DNA"/>
</dbReference>
<evidence type="ECO:0000256" key="2">
    <source>
        <dbReference type="ARBA" id="ARBA00022801"/>
    </source>
</evidence>
<dbReference type="GO" id="GO:0003724">
    <property type="term" value="F:RNA helicase activity"/>
    <property type="evidence" value="ECO:0007669"/>
    <property type="project" value="UniProtKB-EC"/>
</dbReference>
<evidence type="ECO:0000313" key="7">
    <source>
        <dbReference type="EMBL" id="KGK37234.1"/>
    </source>
</evidence>
<organism evidence="7 8">
    <name type="scientific">Pichia kudriavzevii</name>
    <name type="common">Yeast</name>
    <name type="synonym">Issatchenkia orientalis</name>
    <dbReference type="NCBI Taxonomy" id="4909"/>
    <lineage>
        <taxon>Eukaryota</taxon>
        <taxon>Fungi</taxon>
        <taxon>Dikarya</taxon>
        <taxon>Ascomycota</taxon>
        <taxon>Saccharomycotina</taxon>
        <taxon>Pichiomycetes</taxon>
        <taxon>Pichiales</taxon>
        <taxon>Pichiaceae</taxon>
        <taxon>Pichia</taxon>
    </lineage>
</organism>
<name>A0A099NYW8_PICKU</name>
<comment type="caution">
    <text evidence="7">The sequence shown here is derived from an EMBL/GenBank/DDBJ whole genome shotgun (WGS) entry which is preliminary data.</text>
</comment>
<comment type="catalytic activity">
    <reaction evidence="5">
        <text>ATP + H2O = ADP + phosphate + H(+)</text>
        <dbReference type="Rhea" id="RHEA:13065"/>
        <dbReference type="ChEBI" id="CHEBI:15377"/>
        <dbReference type="ChEBI" id="CHEBI:15378"/>
        <dbReference type="ChEBI" id="CHEBI:30616"/>
        <dbReference type="ChEBI" id="CHEBI:43474"/>
        <dbReference type="ChEBI" id="CHEBI:456216"/>
        <dbReference type="EC" id="3.6.4.13"/>
    </reaction>
</comment>
<dbReference type="EC" id="3.6.4.13" evidence="5"/>
<dbReference type="HOGENOM" id="CLU_378573_0_0_1"/>
<keyword evidence="4 5" id="KW-0067">ATP-binding</keyword>
<keyword evidence="1 5" id="KW-0547">Nucleotide-binding</keyword>
<dbReference type="GO" id="GO:0005524">
    <property type="term" value="F:ATP binding"/>
    <property type="evidence" value="ECO:0007669"/>
    <property type="project" value="UniProtKB-UniRule"/>
</dbReference>
<dbReference type="PANTHER" id="PTHR24031">
    <property type="entry name" value="RNA HELICASE"/>
    <property type="match status" value="1"/>
</dbReference>
<dbReference type="InterPro" id="IPR011545">
    <property type="entry name" value="DEAD/DEAH_box_helicase_dom"/>
</dbReference>
<keyword evidence="2 5" id="KW-0378">Hydrolase</keyword>
<protein>
    <recommendedName>
        <fullName evidence="5">ATP-dependent RNA helicase</fullName>
        <ecNumber evidence="5">3.6.4.13</ecNumber>
    </recommendedName>
</protein>
<evidence type="ECO:0000256" key="4">
    <source>
        <dbReference type="ARBA" id="ARBA00022840"/>
    </source>
</evidence>
<evidence type="ECO:0000259" key="6">
    <source>
        <dbReference type="PROSITE" id="PS51192"/>
    </source>
</evidence>
<dbReference type="SUPFAM" id="SSF52540">
    <property type="entry name" value="P-loop containing nucleoside triphosphate hydrolases"/>
    <property type="match status" value="1"/>
</dbReference>
<dbReference type="Gene3D" id="3.40.50.300">
    <property type="entry name" value="P-loop containing nucleotide triphosphate hydrolases"/>
    <property type="match status" value="1"/>
</dbReference>
<dbReference type="InterPro" id="IPR014001">
    <property type="entry name" value="Helicase_ATP-bd"/>
</dbReference>
<dbReference type="GO" id="GO:0016787">
    <property type="term" value="F:hydrolase activity"/>
    <property type="evidence" value="ECO:0007669"/>
    <property type="project" value="UniProtKB-KW"/>
</dbReference>
<dbReference type="AlphaFoldDB" id="A0A099NYW8"/>
<reference evidence="8" key="1">
    <citation type="journal article" date="2014" name="Microb. Cell Fact.">
        <title>Exploiting Issatchenkia orientalis SD108 for succinic acid production.</title>
        <authorList>
            <person name="Xiao H."/>
            <person name="Shao Z."/>
            <person name="Jiang Y."/>
            <person name="Dole S."/>
            <person name="Zhao H."/>
        </authorList>
    </citation>
    <scope>NUCLEOTIDE SEQUENCE [LARGE SCALE GENOMIC DNA]</scope>
    <source>
        <strain evidence="8">SD108</strain>
    </source>
</reference>
<comment type="domain">
    <text evidence="5">The Q motif is unique to and characteristic of the DEAD box family of RNA helicases and controls ATP binding and hydrolysis.</text>
</comment>
<comment type="similarity">
    <text evidence="5">Belongs to the DEAD box helicase family.</text>
</comment>
<dbReference type="Proteomes" id="UP000029867">
    <property type="component" value="Unassembled WGS sequence"/>
</dbReference>
<keyword evidence="3 5" id="KW-0347">Helicase</keyword>
<evidence type="ECO:0000313" key="8">
    <source>
        <dbReference type="Proteomes" id="UP000029867"/>
    </source>
</evidence>
<dbReference type="GO" id="GO:0003723">
    <property type="term" value="F:RNA binding"/>
    <property type="evidence" value="ECO:0007669"/>
    <property type="project" value="UniProtKB-UniRule"/>
</dbReference>
<dbReference type="SMART" id="SM00487">
    <property type="entry name" value="DEXDc"/>
    <property type="match status" value="1"/>
</dbReference>
<evidence type="ECO:0000256" key="5">
    <source>
        <dbReference type="RuleBase" id="RU365068"/>
    </source>
</evidence>
<keyword evidence="5" id="KW-0694">RNA-binding</keyword>
<dbReference type="eggNOG" id="ENOG502SEK3">
    <property type="taxonomic scope" value="Eukaryota"/>
</dbReference>